<name>A0ABV4SC26_9ACTN</name>
<gene>
    <name evidence="7" type="ORF">ACEG43_06850</name>
</gene>
<dbReference type="InterPro" id="IPR029058">
    <property type="entry name" value="AB_hydrolase_fold"/>
</dbReference>
<dbReference type="InterPro" id="IPR013595">
    <property type="entry name" value="Pept_S33_TAP-like_C"/>
</dbReference>
<organism evidence="7 8">
    <name type="scientific">Streptomyces aureus</name>
    <dbReference type="NCBI Taxonomy" id="193461"/>
    <lineage>
        <taxon>Bacteria</taxon>
        <taxon>Bacillati</taxon>
        <taxon>Actinomycetota</taxon>
        <taxon>Actinomycetes</taxon>
        <taxon>Kitasatosporales</taxon>
        <taxon>Streptomycetaceae</taxon>
        <taxon>Streptomyces</taxon>
    </lineage>
</organism>
<feature type="region of interest" description="Disordered" evidence="4">
    <location>
        <begin position="106"/>
        <end position="126"/>
    </location>
</feature>
<evidence type="ECO:0000259" key="5">
    <source>
        <dbReference type="Pfam" id="PF00561"/>
    </source>
</evidence>
<dbReference type="Pfam" id="PF00561">
    <property type="entry name" value="Abhydrolase_1"/>
    <property type="match status" value="1"/>
</dbReference>
<dbReference type="GO" id="GO:0016787">
    <property type="term" value="F:hydrolase activity"/>
    <property type="evidence" value="ECO:0007669"/>
    <property type="project" value="UniProtKB-KW"/>
</dbReference>
<accession>A0ABV4SC26</accession>
<evidence type="ECO:0000256" key="1">
    <source>
        <dbReference type="ARBA" id="ARBA00010088"/>
    </source>
</evidence>
<keyword evidence="3 7" id="KW-0378">Hydrolase</keyword>
<feature type="domain" description="AB hydrolase-1" evidence="5">
    <location>
        <begin position="64"/>
        <end position="239"/>
    </location>
</feature>
<evidence type="ECO:0000256" key="2">
    <source>
        <dbReference type="ARBA" id="ARBA00022729"/>
    </source>
</evidence>
<comment type="caution">
    <text evidence="7">The sequence shown here is derived from an EMBL/GenBank/DDBJ whole genome shotgun (WGS) entry which is preliminary data.</text>
</comment>
<dbReference type="PANTHER" id="PTHR43248">
    <property type="entry name" value="2-SUCCINYL-6-HYDROXY-2,4-CYCLOHEXADIENE-1-CARBOXYLATE SYNTHASE"/>
    <property type="match status" value="1"/>
</dbReference>
<dbReference type="PANTHER" id="PTHR43248:SF29">
    <property type="entry name" value="TRIPEPTIDYL AMINOPEPTIDASE"/>
    <property type="match status" value="1"/>
</dbReference>
<dbReference type="EMBL" id="JBGOSP010000003">
    <property type="protein sequence ID" value="MFA3835893.1"/>
    <property type="molecule type" value="Genomic_DNA"/>
</dbReference>
<dbReference type="Pfam" id="PF08386">
    <property type="entry name" value="Abhydrolase_4"/>
    <property type="match status" value="1"/>
</dbReference>
<keyword evidence="2" id="KW-0732">Signal</keyword>
<comment type="similarity">
    <text evidence="1">Belongs to the peptidase S33 family.</text>
</comment>
<evidence type="ECO:0000259" key="6">
    <source>
        <dbReference type="Pfam" id="PF08386"/>
    </source>
</evidence>
<protein>
    <submittedName>
        <fullName evidence="7">Alpha/beta fold hydrolase</fullName>
    </submittedName>
</protein>
<evidence type="ECO:0000313" key="8">
    <source>
        <dbReference type="Proteomes" id="UP001571476"/>
    </source>
</evidence>
<dbReference type="InterPro" id="IPR000073">
    <property type="entry name" value="AB_hydrolase_1"/>
</dbReference>
<evidence type="ECO:0000256" key="4">
    <source>
        <dbReference type="SAM" id="MobiDB-lite"/>
    </source>
</evidence>
<keyword evidence="8" id="KW-1185">Reference proteome</keyword>
<dbReference type="InterPro" id="IPR051601">
    <property type="entry name" value="Serine_prot/Carboxylest_S33"/>
</dbReference>
<dbReference type="Proteomes" id="UP001571476">
    <property type="component" value="Unassembled WGS sequence"/>
</dbReference>
<proteinExistence type="inferred from homology"/>
<feature type="domain" description="Peptidase S33 tripeptidyl aminopeptidase-like C-terminal" evidence="6">
    <location>
        <begin position="382"/>
        <end position="465"/>
    </location>
</feature>
<dbReference type="SUPFAM" id="SSF53474">
    <property type="entry name" value="alpha/beta-Hydrolases"/>
    <property type="match status" value="1"/>
</dbReference>
<evidence type="ECO:0000256" key="3">
    <source>
        <dbReference type="ARBA" id="ARBA00022801"/>
    </source>
</evidence>
<reference evidence="7 8" key="1">
    <citation type="submission" date="2024-08" db="EMBL/GenBank/DDBJ databases">
        <title>Genome sequence of Streptomyces aureus CACIA-1.46HGO.</title>
        <authorList>
            <person name="Evangelista-Martinez Z."/>
        </authorList>
    </citation>
    <scope>NUCLEOTIDE SEQUENCE [LARGE SCALE GENOMIC DNA]</scope>
    <source>
        <strain evidence="7 8">CACIA-1.46HGO</strain>
    </source>
</reference>
<evidence type="ECO:0000313" key="7">
    <source>
        <dbReference type="EMBL" id="MFA3835893.1"/>
    </source>
</evidence>
<dbReference type="RefSeq" id="WP_372561841.1">
    <property type="nucleotide sequence ID" value="NZ_JBGOSP010000003.1"/>
</dbReference>
<dbReference type="Gene3D" id="3.40.50.1820">
    <property type="entry name" value="alpha/beta hydrolase"/>
    <property type="match status" value="1"/>
</dbReference>
<sequence length="476" mass="51526">MTWDEAGLRHFLTQQLTWKPSEFDDSLELAFIEVPLDYAHPSGERVELALSRIRAVDPRRRRGVLLSLNGGPGGDGGLGRLLPTRLAGTPPHEVYDLIGFDPRGTGASTRVEGEASPTTVPFDSRPPDSAFTAIAADMWERDQGCVRAGGNLRRHTTTANSARDMNVIRILLGEPAISFVGWAYGTLLGAVYGAMFGAHLDRNVLDSSVHPDWDWRQQFASQALAVRENVDLWAEWVGGRDRFFGLGDDAARVLESVEEVAAALASMGESASLRTAFDGVVGTLSAARGRWQELGLLTGELGKATGDAERARELLAGQSRWRPGTAAGGLRDAVLEAVTCETEWPADLEVYYRDMRDFRDRYPYGFGVMRAQPWVAAFGTCTPVEPRPAITRGDYPTGLVVQADGDPLDHCPGAVAMAERLGHPLILVTDSGAHEIYRLGGNPQVDALVDAYLVDGELPPARVECPGEARPSIPAD</sequence>